<sequence>TTWLPCMHVLCDSCYEQWEDDGQRSCPLDAKQCWEADAKWMELPAEELLKRKVRCWNKEHGCEIVMAASDICQHFQRDCQHHSACCPKCSASILCGDVCAHLRSSCATAASTSAFNHGREPRNVQDAAIPASFGQVLQKMQEQAGEMKVYLEQMLTDAGSHGDRLNEICHGINTFKEELAQTTREIAESLKLEVCETVSANKEIKERLISRNDAVNNLSTLLVTVEETFKDELLNVTRQSRENCSQIVAAIHEFDENNRKSLDCIRSVIRDERRAAHTVFYVKGVKSLLEKTLRQGYAVYQSEQVYLRGYCMSPGITLKKIGESVHVYASLRLQRGDMDDVVQWPFEHT</sequence>
<organism evidence="5">
    <name type="scientific">Amblyomma aureolatum</name>
    <dbReference type="NCBI Taxonomy" id="187763"/>
    <lineage>
        <taxon>Eukaryota</taxon>
        <taxon>Metazoa</taxon>
        <taxon>Ecdysozoa</taxon>
        <taxon>Arthropoda</taxon>
        <taxon>Chelicerata</taxon>
        <taxon>Arachnida</taxon>
        <taxon>Acari</taxon>
        <taxon>Parasitiformes</taxon>
        <taxon>Ixodida</taxon>
        <taxon>Ixodoidea</taxon>
        <taxon>Ixodidae</taxon>
        <taxon>Amblyomminae</taxon>
        <taxon>Amblyomma</taxon>
    </lineage>
</organism>
<dbReference type="Pfam" id="PF00097">
    <property type="entry name" value="zf-C3HC4"/>
    <property type="match status" value="1"/>
</dbReference>
<keyword evidence="2" id="KW-0863">Zinc-finger</keyword>
<feature type="non-terminal residue" evidence="5">
    <location>
        <position position="1"/>
    </location>
</feature>
<dbReference type="InterPro" id="IPR018957">
    <property type="entry name" value="Znf_C3HC4_RING-type"/>
</dbReference>
<proteinExistence type="evidence at transcript level"/>
<protein>
    <submittedName>
        <fullName evidence="5">Putative tnf receptor-associated factor</fullName>
    </submittedName>
</protein>
<keyword evidence="3" id="KW-0862">Zinc</keyword>
<evidence type="ECO:0000256" key="2">
    <source>
        <dbReference type="ARBA" id="ARBA00022771"/>
    </source>
</evidence>
<dbReference type="SUPFAM" id="SSF57850">
    <property type="entry name" value="RING/U-box"/>
    <property type="match status" value="1"/>
</dbReference>
<feature type="domain" description="Zinc finger C3HC4 RING-type" evidence="4">
    <location>
        <begin position="3"/>
        <end position="28"/>
    </location>
</feature>
<accession>A0A1E1XE41</accession>
<evidence type="ECO:0000256" key="1">
    <source>
        <dbReference type="ARBA" id="ARBA00022723"/>
    </source>
</evidence>
<dbReference type="PROSITE" id="PS00518">
    <property type="entry name" value="ZF_RING_1"/>
    <property type="match status" value="1"/>
</dbReference>
<keyword evidence="5" id="KW-0675">Receptor</keyword>
<reference evidence="5" key="1">
    <citation type="journal article" date="2017" name="Front. Cell. Infect. Microbiol.">
        <title>The Distinct Transcriptional Response of the Midgut of Amblyomma sculptum and Amblyomma aureolatum Ticks to Rickettsia rickettsii Correlates to Their Differences in Susceptibility to Infection.</title>
        <authorList>
            <person name="Martins L.A."/>
            <person name="Galletti M.F.B.M."/>
            <person name="Ribeiro J.M."/>
            <person name="Fujita A."/>
            <person name="Costa F.B."/>
            <person name="Labruna M.B."/>
            <person name="Daffre S."/>
            <person name="Fogaca A.C."/>
        </authorList>
    </citation>
    <scope>NUCLEOTIDE SEQUENCE</scope>
</reference>
<dbReference type="EMBL" id="GFAC01001663">
    <property type="protein sequence ID" value="JAT97525.1"/>
    <property type="molecule type" value="mRNA"/>
</dbReference>
<evidence type="ECO:0000313" key="5">
    <source>
        <dbReference type="EMBL" id="JAT97525.1"/>
    </source>
</evidence>
<keyword evidence="1" id="KW-0479">Metal-binding</keyword>
<name>A0A1E1XE41_9ACAR</name>
<dbReference type="InterPro" id="IPR013083">
    <property type="entry name" value="Znf_RING/FYVE/PHD"/>
</dbReference>
<dbReference type="InterPro" id="IPR008974">
    <property type="entry name" value="TRAF-like"/>
</dbReference>
<dbReference type="Gene3D" id="3.30.40.10">
    <property type="entry name" value="Zinc/RING finger domain, C3HC4 (zinc finger)"/>
    <property type="match status" value="1"/>
</dbReference>
<dbReference type="GO" id="GO:0008270">
    <property type="term" value="F:zinc ion binding"/>
    <property type="evidence" value="ECO:0007669"/>
    <property type="project" value="UniProtKB-KW"/>
</dbReference>
<dbReference type="Gene3D" id="2.60.210.10">
    <property type="entry name" value="Apoptosis, Tumor Necrosis Factor Receptor Associated Protein 2, Chain A"/>
    <property type="match status" value="1"/>
</dbReference>
<dbReference type="SUPFAM" id="SSF49599">
    <property type="entry name" value="TRAF domain-like"/>
    <property type="match status" value="1"/>
</dbReference>
<dbReference type="InterPro" id="IPR017907">
    <property type="entry name" value="Znf_RING_CS"/>
</dbReference>
<dbReference type="AlphaFoldDB" id="A0A1E1XE41"/>
<evidence type="ECO:0000259" key="4">
    <source>
        <dbReference type="Pfam" id="PF00097"/>
    </source>
</evidence>
<evidence type="ECO:0000256" key="3">
    <source>
        <dbReference type="ARBA" id="ARBA00022833"/>
    </source>
</evidence>
<feature type="non-terminal residue" evidence="5">
    <location>
        <position position="349"/>
    </location>
</feature>